<name>A0A9P4WFU3_9PLEO</name>
<protein>
    <submittedName>
        <fullName evidence="2">Uncharacterized protein</fullName>
    </submittedName>
</protein>
<dbReference type="AlphaFoldDB" id="A0A9P4WFU3"/>
<reference evidence="2" key="1">
    <citation type="submission" date="2019-04" db="EMBL/GenBank/DDBJ databases">
        <title>Sequencing of skin fungus with MAO and IRED activity.</title>
        <authorList>
            <person name="Marsaioli A.J."/>
            <person name="Bonatto J.M.C."/>
            <person name="Reis Junior O."/>
        </authorList>
    </citation>
    <scope>NUCLEOTIDE SEQUENCE</scope>
    <source>
        <strain evidence="2">28M1</strain>
    </source>
</reference>
<feature type="region of interest" description="Disordered" evidence="1">
    <location>
        <begin position="112"/>
        <end position="158"/>
    </location>
</feature>
<organism evidence="2 3">
    <name type="scientific">Didymella heteroderae</name>
    <dbReference type="NCBI Taxonomy" id="1769908"/>
    <lineage>
        <taxon>Eukaryota</taxon>
        <taxon>Fungi</taxon>
        <taxon>Dikarya</taxon>
        <taxon>Ascomycota</taxon>
        <taxon>Pezizomycotina</taxon>
        <taxon>Dothideomycetes</taxon>
        <taxon>Pleosporomycetidae</taxon>
        <taxon>Pleosporales</taxon>
        <taxon>Pleosporineae</taxon>
        <taxon>Didymellaceae</taxon>
        <taxon>Didymella</taxon>
    </lineage>
</organism>
<comment type="caution">
    <text evidence="2">The sequence shown here is derived from an EMBL/GenBank/DDBJ whole genome shotgun (WGS) entry which is preliminary data.</text>
</comment>
<dbReference type="EMBL" id="SWKV01000181">
    <property type="protein sequence ID" value="KAF3031212.1"/>
    <property type="molecule type" value="Genomic_DNA"/>
</dbReference>
<dbReference type="OrthoDB" id="3675442at2759"/>
<accession>A0A9P4WFU3</accession>
<feature type="non-terminal residue" evidence="2">
    <location>
        <position position="158"/>
    </location>
</feature>
<keyword evidence="3" id="KW-1185">Reference proteome</keyword>
<gene>
    <name evidence="2" type="ORF">E8E12_001368</name>
</gene>
<evidence type="ECO:0000256" key="1">
    <source>
        <dbReference type="SAM" id="MobiDB-lite"/>
    </source>
</evidence>
<proteinExistence type="predicted"/>
<feature type="compositionally biased region" description="Low complexity" evidence="1">
    <location>
        <begin position="112"/>
        <end position="126"/>
    </location>
</feature>
<dbReference type="Proteomes" id="UP000758155">
    <property type="component" value="Unassembled WGS sequence"/>
</dbReference>
<evidence type="ECO:0000313" key="3">
    <source>
        <dbReference type="Proteomes" id="UP000758155"/>
    </source>
</evidence>
<evidence type="ECO:0000313" key="2">
    <source>
        <dbReference type="EMBL" id="KAF3031212.1"/>
    </source>
</evidence>
<feature type="region of interest" description="Disordered" evidence="1">
    <location>
        <begin position="1"/>
        <end position="53"/>
    </location>
</feature>
<sequence>MAEPPSSPHTGSPDPESPQHLNTRAPDRLQRVLHHQAPPLSSQNPGGGATKPRVSDAVQRYIIETQQIAQLWNTITTAFAAAVDQHAEGYTDPQEARIATELQQRVIQALTSLSPSNSPPSSRWSSDTNQSNPGSQGLGRRSWADVARDPQISLPEDR</sequence>